<dbReference type="GO" id="GO:0004497">
    <property type="term" value="F:monooxygenase activity"/>
    <property type="evidence" value="ECO:0007669"/>
    <property type="project" value="UniProtKB-KW"/>
</dbReference>
<dbReference type="AlphaFoldDB" id="A0A3N4KQ00"/>
<keyword evidence="4" id="KW-0560">Oxidoreductase</keyword>
<dbReference type="PANTHER" id="PTHR13789">
    <property type="entry name" value="MONOOXYGENASE"/>
    <property type="match status" value="1"/>
</dbReference>
<keyword evidence="9" id="KW-1185">Reference proteome</keyword>
<evidence type="ECO:0000256" key="6">
    <source>
        <dbReference type="SAM" id="MobiDB-lite"/>
    </source>
</evidence>
<evidence type="ECO:0000256" key="3">
    <source>
        <dbReference type="ARBA" id="ARBA00022827"/>
    </source>
</evidence>
<dbReference type="InterPro" id="IPR036188">
    <property type="entry name" value="FAD/NAD-bd_sf"/>
</dbReference>
<dbReference type="Proteomes" id="UP000277580">
    <property type="component" value="Unassembled WGS sequence"/>
</dbReference>
<evidence type="ECO:0000256" key="1">
    <source>
        <dbReference type="ARBA" id="ARBA00007992"/>
    </source>
</evidence>
<dbReference type="PANTHER" id="PTHR13789:SF309">
    <property type="entry name" value="PUTATIVE (AFU_ORTHOLOGUE AFUA_6G14510)-RELATED"/>
    <property type="match status" value="1"/>
</dbReference>
<dbReference type="OrthoDB" id="16820at2759"/>
<comment type="similarity">
    <text evidence="1">Belongs to the paxM FAD-dependent monooxygenase family.</text>
</comment>
<organism evidence="8 9">
    <name type="scientific">Morchella conica CCBAS932</name>
    <dbReference type="NCBI Taxonomy" id="1392247"/>
    <lineage>
        <taxon>Eukaryota</taxon>
        <taxon>Fungi</taxon>
        <taxon>Dikarya</taxon>
        <taxon>Ascomycota</taxon>
        <taxon>Pezizomycotina</taxon>
        <taxon>Pezizomycetes</taxon>
        <taxon>Pezizales</taxon>
        <taxon>Morchellaceae</taxon>
        <taxon>Morchella</taxon>
    </lineage>
</organism>
<evidence type="ECO:0000256" key="2">
    <source>
        <dbReference type="ARBA" id="ARBA00022630"/>
    </source>
</evidence>
<keyword evidence="5" id="KW-0503">Monooxygenase</keyword>
<proteinExistence type="inferred from homology"/>
<dbReference type="SUPFAM" id="SSF51905">
    <property type="entry name" value="FAD/NAD(P)-binding domain"/>
    <property type="match status" value="1"/>
</dbReference>
<dbReference type="InterPro" id="IPR050493">
    <property type="entry name" value="FAD-dep_Monooxygenase_BioMet"/>
</dbReference>
<evidence type="ECO:0000313" key="8">
    <source>
        <dbReference type="EMBL" id="RPB12587.1"/>
    </source>
</evidence>
<feature type="compositionally biased region" description="Basic and acidic residues" evidence="6">
    <location>
        <begin position="466"/>
        <end position="476"/>
    </location>
</feature>
<evidence type="ECO:0000256" key="5">
    <source>
        <dbReference type="ARBA" id="ARBA00023033"/>
    </source>
</evidence>
<protein>
    <submittedName>
        <fullName evidence="8">FAD/NAD(P)-binding domain-containing protein</fullName>
    </submittedName>
</protein>
<evidence type="ECO:0000313" key="9">
    <source>
        <dbReference type="Proteomes" id="UP000277580"/>
    </source>
</evidence>
<accession>A0A3N4KQ00</accession>
<dbReference type="STRING" id="1392247.A0A3N4KQ00"/>
<reference evidence="8 9" key="1">
    <citation type="journal article" date="2018" name="Nat. Ecol. Evol.">
        <title>Pezizomycetes genomes reveal the molecular basis of ectomycorrhizal truffle lifestyle.</title>
        <authorList>
            <person name="Murat C."/>
            <person name="Payen T."/>
            <person name="Noel B."/>
            <person name="Kuo A."/>
            <person name="Morin E."/>
            <person name="Chen J."/>
            <person name="Kohler A."/>
            <person name="Krizsan K."/>
            <person name="Balestrini R."/>
            <person name="Da Silva C."/>
            <person name="Montanini B."/>
            <person name="Hainaut M."/>
            <person name="Levati E."/>
            <person name="Barry K.W."/>
            <person name="Belfiori B."/>
            <person name="Cichocki N."/>
            <person name="Clum A."/>
            <person name="Dockter R.B."/>
            <person name="Fauchery L."/>
            <person name="Guy J."/>
            <person name="Iotti M."/>
            <person name="Le Tacon F."/>
            <person name="Lindquist E.A."/>
            <person name="Lipzen A."/>
            <person name="Malagnac F."/>
            <person name="Mello A."/>
            <person name="Molinier V."/>
            <person name="Miyauchi S."/>
            <person name="Poulain J."/>
            <person name="Riccioni C."/>
            <person name="Rubini A."/>
            <person name="Sitrit Y."/>
            <person name="Splivallo R."/>
            <person name="Traeger S."/>
            <person name="Wang M."/>
            <person name="Zifcakova L."/>
            <person name="Wipf D."/>
            <person name="Zambonelli A."/>
            <person name="Paolocci F."/>
            <person name="Nowrousian M."/>
            <person name="Ottonello S."/>
            <person name="Baldrian P."/>
            <person name="Spatafora J.W."/>
            <person name="Henrissat B."/>
            <person name="Nagy L.G."/>
            <person name="Aury J.M."/>
            <person name="Wincker P."/>
            <person name="Grigoriev I.V."/>
            <person name="Bonfante P."/>
            <person name="Martin F.M."/>
        </authorList>
    </citation>
    <scope>NUCLEOTIDE SEQUENCE [LARGE SCALE GENOMIC DNA]</scope>
    <source>
        <strain evidence="8 9">CCBAS932</strain>
    </source>
</reference>
<dbReference type="Gene3D" id="3.50.50.60">
    <property type="entry name" value="FAD/NAD(P)-binding domain"/>
    <property type="match status" value="2"/>
</dbReference>
<keyword evidence="2" id="KW-0285">Flavoprotein</keyword>
<name>A0A3N4KQ00_9PEZI</name>
<keyword evidence="3" id="KW-0274">FAD</keyword>
<dbReference type="InParanoid" id="A0A3N4KQ00"/>
<feature type="region of interest" description="Disordered" evidence="6">
    <location>
        <begin position="463"/>
        <end position="491"/>
    </location>
</feature>
<dbReference type="EMBL" id="ML119128">
    <property type="protein sequence ID" value="RPB12587.1"/>
    <property type="molecule type" value="Genomic_DNA"/>
</dbReference>
<dbReference type="PRINTS" id="PR00420">
    <property type="entry name" value="RNGMNOXGNASE"/>
</dbReference>
<gene>
    <name evidence="8" type="ORF">P167DRAFT_574266</name>
</gene>
<feature type="domain" description="FAD-binding" evidence="7">
    <location>
        <begin position="10"/>
        <end position="183"/>
    </location>
</feature>
<evidence type="ECO:0000259" key="7">
    <source>
        <dbReference type="Pfam" id="PF01494"/>
    </source>
</evidence>
<dbReference type="InterPro" id="IPR002938">
    <property type="entry name" value="FAD-bd"/>
</dbReference>
<feature type="domain" description="FAD-binding" evidence="7">
    <location>
        <begin position="329"/>
        <end position="396"/>
    </location>
</feature>
<dbReference type="GO" id="GO:0071949">
    <property type="term" value="F:FAD binding"/>
    <property type="evidence" value="ECO:0007669"/>
    <property type="project" value="InterPro"/>
</dbReference>
<sequence length="523" mass="58938">MSNRQARNKKIVIAGGGIAGLTLGVLILSHAKEFYEVIIFEKLKFDNNNKSGFAMALTKNSWRVLATLGFDLVKEGISLPINRIIIHHDEDSEKVFSHANNIFPDPKTIQWVERGPLQNLLLERFEKLGGAIVFESSVNDISVCPDGDLVAILSNGQSCAGDYIIGADGVNSNVRKYLYTKYPPTKAPSRCPMGELWPYNILRPLSSLVHILTRAKKPEVWEASPLPWTALYGITSPLPQRLLTGGETGEGALGTMHWYLRGVSGCYSTCSLQDGRVFWVCYNSEPVSKGTYFTAEQAEENRKSYDAAPYCSAIPNENGEVPVGDAEKNTKFQEITSRSERIKKVRLHHTMFYEISNPAKNILLIGDAAHAMSTFRGQGAGIGIEEAVVLCNGLLRSAWQAKEPDLEASPEMVGIGYFEKLRMERSERITSSGWYFGFAVMGDWWITRVIRDRFLRIALKTPTPHQSEEEERRAGAENDNEDGANRRKRPTNWLIDHQVNVDTDERKYWHEYEENEKIRLNQF</sequence>
<evidence type="ECO:0000256" key="4">
    <source>
        <dbReference type="ARBA" id="ARBA00023002"/>
    </source>
</evidence>
<dbReference type="Pfam" id="PF01494">
    <property type="entry name" value="FAD_binding_3"/>
    <property type="match status" value="2"/>
</dbReference>